<dbReference type="STRING" id="1798374.A2Z33_03550"/>
<dbReference type="AlphaFoldDB" id="A0A1F5YWD0"/>
<evidence type="ECO:0000313" key="3">
    <source>
        <dbReference type="Proteomes" id="UP000178448"/>
    </source>
</evidence>
<accession>A0A1F5YWD0</accession>
<gene>
    <name evidence="2" type="ORF">A2Z33_03550</name>
</gene>
<reference evidence="2 3" key="1">
    <citation type="journal article" date="2016" name="Nat. Commun.">
        <title>Thousands of microbial genomes shed light on interconnected biogeochemical processes in an aquifer system.</title>
        <authorList>
            <person name="Anantharaman K."/>
            <person name="Brown C.T."/>
            <person name="Hug L.A."/>
            <person name="Sharon I."/>
            <person name="Castelle C.J."/>
            <person name="Probst A.J."/>
            <person name="Thomas B.C."/>
            <person name="Singh A."/>
            <person name="Wilkins M.J."/>
            <person name="Karaoz U."/>
            <person name="Brodie E.L."/>
            <person name="Williams K.H."/>
            <person name="Hubbard S.S."/>
            <person name="Banfield J.F."/>
        </authorList>
    </citation>
    <scope>NUCLEOTIDE SEQUENCE [LARGE SCALE GENOMIC DNA]</scope>
</reference>
<name>A0A1F5YWD0_9BACT</name>
<organism evidence="2 3">
    <name type="scientific">Candidatus Gottesmanbacteria bacterium RBG_16_52_11</name>
    <dbReference type="NCBI Taxonomy" id="1798374"/>
    <lineage>
        <taxon>Bacteria</taxon>
        <taxon>Candidatus Gottesmaniibacteriota</taxon>
    </lineage>
</organism>
<feature type="compositionally biased region" description="Pro residues" evidence="1">
    <location>
        <begin position="1"/>
        <end position="10"/>
    </location>
</feature>
<evidence type="ECO:0000256" key="1">
    <source>
        <dbReference type="SAM" id="MobiDB-lite"/>
    </source>
</evidence>
<feature type="region of interest" description="Disordered" evidence="1">
    <location>
        <begin position="1"/>
        <end position="20"/>
    </location>
</feature>
<evidence type="ECO:0000313" key="2">
    <source>
        <dbReference type="EMBL" id="OGG04202.1"/>
    </source>
</evidence>
<proteinExistence type="predicted"/>
<dbReference type="EMBL" id="MFJD01000004">
    <property type="protein sequence ID" value="OGG04202.1"/>
    <property type="molecule type" value="Genomic_DNA"/>
</dbReference>
<dbReference type="Proteomes" id="UP000178448">
    <property type="component" value="Unassembled WGS sequence"/>
</dbReference>
<comment type="caution">
    <text evidence="2">The sequence shown here is derived from an EMBL/GenBank/DDBJ whole genome shotgun (WGS) entry which is preliminary data.</text>
</comment>
<sequence>MVETPPPPTPETQTQTPSGEFKEGVVKFLESQSPAAHSERIMGVYDNIAGRVDGKPEEVMQNLRPTMEKASKVLGWGVTAGEVATVGLALKKVGSWLFGRGGETRGFLPNAIEKSAVGLTLFGLLIQLGQTVTAEPRRSDQH</sequence>
<protein>
    <submittedName>
        <fullName evidence="2">Uncharacterized protein</fullName>
    </submittedName>
</protein>